<evidence type="ECO:0000256" key="4">
    <source>
        <dbReference type="ARBA" id="ARBA00018232"/>
    </source>
</evidence>
<dbReference type="GO" id="GO:0009045">
    <property type="term" value="F:xylose isomerase activity"/>
    <property type="evidence" value="ECO:0007669"/>
    <property type="project" value="UniProtKB-UniRule"/>
</dbReference>
<dbReference type="InterPro" id="IPR036237">
    <property type="entry name" value="Xyl_isomerase-like_sf"/>
</dbReference>
<evidence type="ECO:0000256" key="11">
    <source>
        <dbReference type="RuleBase" id="RU000609"/>
    </source>
</evidence>
<dbReference type="EC" id="5.3.1.5" evidence="3 10"/>
<dbReference type="PROSITE" id="PS51415">
    <property type="entry name" value="XYLOSE_ISOMERASE"/>
    <property type="match status" value="1"/>
</dbReference>
<comment type="catalytic activity">
    <reaction evidence="9 10 11">
        <text>alpha-D-xylose = alpha-D-xylulofuranose</text>
        <dbReference type="Rhea" id="RHEA:22816"/>
        <dbReference type="ChEBI" id="CHEBI:28518"/>
        <dbReference type="ChEBI" id="CHEBI:188998"/>
        <dbReference type="EC" id="5.3.1.5"/>
    </reaction>
</comment>
<dbReference type="Proteomes" id="UP000294558">
    <property type="component" value="Unassembled WGS sequence"/>
</dbReference>
<dbReference type="PANTHER" id="PTHR48408">
    <property type="match status" value="1"/>
</dbReference>
<dbReference type="GO" id="GO:0000287">
    <property type="term" value="F:magnesium ion binding"/>
    <property type="evidence" value="ECO:0007669"/>
    <property type="project" value="UniProtKB-UniRule"/>
</dbReference>
<comment type="similarity">
    <text evidence="1 10 11">Belongs to the xylose isomerase family.</text>
</comment>
<feature type="binding site" evidence="10">
    <location>
        <position position="311"/>
    </location>
    <ligand>
        <name>Mg(2+)</name>
        <dbReference type="ChEBI" id="CHEBI:18420"/>
        <label>2</label>
    </ligand>
</feature>
<feature type="active site" evidence="10">
    <location>
        <position position="105"/>
    </location>
</feature>
<evidence type="ECO:0000256" key="1">
    <source>
        <dbReference type="ARBA" id="ARBA00005765"/>
    </source>
</evidence>
<keyword evidence="14" id="KW-1185">Reference proteome</keyword>
<evidence type="ECO:0000313" key="14">
    <source>
        <dbReference type="Proteomes" id="UP000294558"/>
    </source>
</evidence>
<reference evidence="13 14" key="1">
    <citation type="submission" date="2019-03" db="EMBL/GenBank/DDBJ databases">
        <title>Sequencing the genomes of 1000 actinobacteria strains.</title>
        <authorList>
            <person name="Klenk H.-P."/>
        </authorList>
    </citation>
    <scope>NUCLEOTIDE SEQUENCE [LARGE SCALE GENOMIC DNA]</scope>
    <source>
        <strain evidence="13 14">DSM 18936</strain>
    </source>
</reference>
<dbReference type="InterPro" id="IPR001998">
    <property type="entry name" value="Xylose_isomerase"/>
</dbReference>
<evidence type="ECO:0000256" key="9">
    <source>
        <dbReference type="ARBA" id="ARBA00033659"/>
    </source>
</evidence>
<name>A0A4R7I4E3_9ACTN</name>
<feature type="binding site" evidence="10">
    <location>
        <position position="313"/>
    </location>
    <ligand>
        <name>Mg(2+)</name>
        <dbReference type="ChEBI" id="CHEBI:18420"/>
        <label>2</label>
    </ligand>
</feature>
<feature type="binding site" evidence="10">
    <location>
        <position position="300"/>
    </location>
    <ligand>
        <name>Mg(2+)</name>
        <dbReference type="ChEBI" id="CHEBI:18420"/>
        <label>1</label>
    </ligand>
</feature>
<dbReference type="NCBIfam" id="NF003998">
    <property type="entry name" value="PRK05474.1"/>
    <property type="match status" value="1"/>
</dbReference>
<dbReference type="SUPFAM" id="SSF51658">
    <property type="entry name" value="Xylose isomerase-like"/>
    <property type="match status" value="1"/>
</dbReference>
<dbReference type="Gene3D" id="3.20.20.150">
    <property type="entry name" value="Divalent-metal-dependent TIM barrel enzymes"/>
    <property type="match status" value="1"/>
</dbReference>
<comment type="caution">
    <text evidence="13">The sequence shown here is derived from an EMBL/GenBank/DDBJ whole genome shotgun (WGS) entry which is preliminary data.</text>
</comment>
<evidence type="ECO:0000256" key="5">
    <source>
        <dbReference type="ARBA" id="ARBA00022629"/>
    </source>
</evidence>
<dbReference type="GO" id="GO:0042732">
    <property type="term" value="P:D-xylose metabolic process"/>
    <property type="evidence" value="ECO:0007669"/>
    <property type="project" value="UniProtKB-UniRule"/>
</dbReference>
<evidence type="ECO:0000256" key="8">
    <source>
        <dbReference type="ARBA" id="ARBA00023277"/>
    </source>
</evidence>
<keyword evidence="6 10" id="KW-0479">Metal-binding</keyword>
<keyword evidence="10" id="KW-0963">Cytoplasm</keyword>
<feature type="binding site" evidence="10">
    <location>
        <position position="343"/>
    </location>
    <ligand>
        <name>Mg(2+)</name>
        <dbReference type="ChEBI" id="CHEBI:18420"/>
        <label>1</label>
    </ligand>
</feature>
<protein>
    <recommendedName>
        <fullName evidence="4 10">Xylose isomerase</fullName>
        <ecNumber evidence="3 10">5.3.1.5</ecNumber>
    </recommendedName>
</protein>
<evidence type="ECO:0000256" key="6">
    <source>
        <dbReference type="ARBA" id="ARBA00022723"/>
    </source>
</evidence>
<feature type="active site" evidence="10">
    <location>
        <position position="108"/>
    </location>
</feature>
<accession>A0A4R7I4E3</accession>
<feature type="binding site" evidence="10">
    <location>
        <position position="272"/>
    </location>
    <ligand>
        <name>Mg(2+)</name>
        <dbReference type="ChEBI" id="CHEBI:18420"/>
        <label>2</label>
    </ligand>
</feature>
<dbReference type="RefSeq" id="WP_133870360.1">
    <property type="nucleotide sequence ID" value="NZ_SOAU01000001.1"/>
</dbReference>
<keyword evidence="10" id="KW-0460">Magnesium</keyword>
<dbReference type="HAMAP" id="MF_00455">
    <property type="entry name" value="Xylose_isom_A"/>
    <property type="match status" value="1"/>
</dbReference>
<evidence type="ECO:0000256" key="3">
    <source>
        <dbReference type="ARBA" id="ARBA00011958"/>
    </source>
</evidence>
<dbReference type="OrthoDB" id="9763981at2"/>
<evidence type="ECO:0000313" key="13">
    <source>
        <dbReference type="EMBL" id="TDT18124.1"/>
    </source>
</evidence>
<feature type="binding site" evidence="10">
    <location>
        <position position="272"/>
    </location>
    <ligand>
        <name>Mg(2+)</name>
        <dbReference type="ChEBI" id="CHEBI:18420"/>
        <label>1</label>
    </ligand>
</feature>
<dbReference type="PRINTS" id="PR00688">
    <property type="entry name" value="XYLOSISMRASE"/>
</dbReference>
<organism evidence="13 14">
    <name type="scientific">Ilumatobacter fluminis</name>
    <dbReference type="NCBI Taxonomy" id="467091"/>
    <lineage>
        <taxon>Bacteria</taxon>
        <taxon>Bacillati</taxon>
        <taxon>Actinomycetota</taxon>
        <taxon>Acidimicrobiia</taxon>
        <taxon>Acidimicrobiales</taxon>
        <taxon>Ilumatobacteraceae</taxon>
        <taxon>Ilumatobacter</taxon>
    </lineage>
</organism>
<dbReference type="NCBIfam" id="TIGR02630">
    <property type="entry name" value="xylose_isom_A"/>
    <property type="match status" value="1"/>
</dbReference>
<dbReference type="EMBL" id="SOAU01000001">
    <property type="protein sequence ID" value="TDT18124.1"/>
    <property type="molecule type" value="Genomic_DNA"/>
</dbReference>
<dbReference type="AlphaFoldDB" id="A0A4R7I4E3"/>
<keyword evidence="5 10" id="KW-0859">Xylose metabolism</keyword>
<feature type="binding site" evidence="10">
    <location>
        <position position="236"/>
    </location>
    <ligand>
        <name>Mg(2+)</name>
        <dbReference type="ChEBI" id="CHEBI:18420"/>
        <label>1</label>
    </ligand>
</feature>
<gene>
    <name evidence="10" type="primary">xylA</name>
    <name evidence="13" type="ORF">BDK89_3740</name>
</gene>
<evidence type="ECO:0000256" key="12">
    <source>
        <dbReference type="RuleBase" id="RU000610"/>
    </source>
</evidence>
<keyword evidence="7 10" id="KW-0413">Isomerase</keyword>
<proteinExistence type="inferred from homology"/>
<sequence length="445" mass="49687">MTEFFDTVDSIPFGGPASADPLAFRWYQPDRVVGDRTMAEHLRFGVCYWHSFAWDGFDIFGAGTLDRPWHPSVAPGLDPMEAARMKMDAAFEFFAKLGTPYFSFHDIDIAPAGATFAETCRYFDEMVDYAGQKMADTGVELLWGTTNAFSHPRFMSGASTNPDPDLFRYAAAQVAHCMQKTHELGGANYVLWGGREGYETLLNTDMSRELDQMGRFMNMVVQHKYDIGFEGTLLIEPKPMEPTKHQYDYDVATVFAFLQKYGLEDEIKVNIEVNHATLSGHDFHHEVATAVGAGIFGSVDANAGDDRLGWDLDLFPTSVEDMSLGMLEIMRGGGFTTGGMMFDCKIRRQSISRDDLFIAHIGAMDTLAKSLLVAQSIIDEGELDRRRAERYAGWDTPEAREILDGKISLQEIHDDLVASGHEPQPVSGRQELLERLVARHIDTAS</sequence>
<dbReference type="GO" id="GO:0005737">
    <property type="term" value="C:cytoplasm"/>
    <property type="evidence" value="ECO:0007669"/>
    <property type="project" value="UniProtKB-SubCell"/>
</dbReference>
<evidence type="ECO:0000256" key="2">
    <source>
        <dbReference type="ARBA" id="ARBA00011881"/>
    </source>
</evidence>
<comment type="subcellular location">
    <subcellularLocation>
        <location evidence="10 12">Cytoplasm</location>
    </subcellularLocation>
</comment>
<keyword evidence="8 10" id="KW-0119">Carbohydrate metabolism</keyword>
<dbReference type="InterPro" id="IPR013452">
    <property type="entry name" value="Xylose_isom_bac"/>
</dbReference>
<feature type="binding site" evidence="10">
    <location>
        <position position="275"/>
    </location>
    <ligand>
        <name>Mg(2+)</name>
        <dbReference type="ChEBI" id="CHEBI:18420"/>
        <label>2</label>
    </ligand>
</feature>
<comment type="cofactor">
    <cofactor evidence="10">
        <name>Mg(2+)</name>
        <dbReference type="ChEBI" id="CHEBI:18420"/>
    </cofactor>
    <text evidence="10">Binds 2 magnesium ions per subunit.</text>
</comment>
<evidence type="ECO:0000256" key="10">
    <source>
        <dbReference type="HAMAP-Rule" id="MF_00455"/>
    </source>
</evidence>
<dbReference type="PANTHER" id="PTHR48408:SF1">
    <property type="entry name" value="XYLOSE ISOMERASE"/>
    <property type="match status" value="1"/>
</dbReference>
<evidence type="ECO:0000256" key="7">
    <source>
        <dbReference type="ARBA" id="ARBA00023235"/>
    </source>
</evidence>
<comment type="subunit">
    <text evidence="2 10 12">Homotetramer.</text>
</comment>